<dbReference type="InterPro" id="IPR001304">
    <property type="entry name" value="C-type_lectin-like"/>
</dbReference>
<keyword evidence="4" id="KW-1185">Reference proteome</keyword>
<dbReference type="PANTHER" id="PTHR22991">
    <property type="entry name" value="PROTEIN CBG13490"/>
    <property type="match status" value="1"/>
</dbReference>
<evidence type="ECO:0000313" key="5">
    <source>
        <dbReference type="WBParaSite" id="MBELARI_LOCUS5086"/>
    </source>
</evidence>
<dbReference type="InterPro" id="IPR050976">
    <property type="entry name" value="Snaclec"/>
</dbReference>
<evidence type="ECO:0000256" key="2">
    <source>
        <dbReference type="SAM" id="SignalP"/>
    </source>
</evidence>
<feature type="domain" description="C-type lectin" evidence="3">
    <location>
        <begin position="169"/>
        <end position="254"/>
    </location>
</feature>
<dbReference type="InterPro" id="IPR016186">
    <property type="entry name" value="C-type_lectin-like/link_sf"/>
</dbReference>
<protein>
    <submittedName>
        <fullName evidence="5">C-type lectin domain-containing protein</fullName>
    </submittedName>
</protein>
<dbReference type="Pfam" id="PF00059">
    <property type="entry name" value="Lectin_C"/>
    <property type="match status" value="2"/>
</dbReference>
<dbReference type="CDD" id="cd00037">
    <property type="entry name" value="CLECT"/>
    <property type="match status" value="2"/>
</dbReference>
<dbReference type="WBParaSite" id="MBELARI_LOCUS5086">
    <property type="protein sequence ID" value="MBELARI_LOCUS5086"/>
    <property type="gene ID" value="MBELARI_LOCUS5086"/>
</dbReference>
<reference evidence="5" key="1">
    <citation type="submission" date="2024-02" db="UniProtKB">
        <authorList>
            <consortium name="WormBaseParasite"/>
        </authorList>
    </citation>
    <scope>IDENTIFICATION</scope>
</reference>
<dbReference type="SUPFAM" id="SSF56436">
    <property type="entry name" value="C-type lectin-like"/>
    <property type="match status" value="2"/>
</dbReference>
<keyword evidence="1" id="KW-1015">Disulfide bond</keyword>
<dbReference type="SMART" id="SM00034">
    <property type="entry name" value="CLECT"/>
    <property type="match status" value="2"/>
</dbReference>
<dbReference type="PROSITE" id="PS50041">
    <property type="entry name" value="C_TYPE_LECTIN_2"/>
    <property type="match status" value="2"/>
</dbReference>
<keyword evidence="2" id="KW-0732">Signal</keyword>
<evidence type="ECO:0000256" key="1">
    <source>
        <dbReference type="ARBA" id="ARBA00023157"/>
    </source>
</evidence>
<organism evidence="4 5">
    <name type="scientific">Mesorhabditis belari</name>
    <dbReference type="NCBI Taxonomy" id="2138241"/>
    <lineage>
        <taxon>Eukaryota</taxon>
        <taxon>Metazoa</taxon>
        <taxon>Ecdysozoa</taxon>
        <taxon>Nematoda</taxon>
        <taxon>Chromadorea</taxon>
        <taxon>Rhabditida</taxon>
        <taxon>Rhabditina</taxon>
        <taxon>Rhabditomorpha</taxon>
        <taxon>Rhabditoidea</taxon>
        <taxon>Rhabditidae</taxon>
        <taxon>Mesorhabditinae</taxon>
        <taxon>Mesorhabditis</taxon>
    </lineage>
</organism>
<dbReference type="InterPro" id="IPR016187">
    <property type="entry name" value="CTDL_fold"/>
</dbReference>
<sequence>MRFSLFFVSVWICVDLYCPEGSFLVSDLGDCFLYSDLGSKAEDAEQICRLYGGHLTAIHNAFENGVIASYALKALGSTQAIIGLNRNDPDLKWQWVDGSNVEYFKWGQGQPSAGNCSSLKIDEMIWRTIDCSLSLPFICRFSEIQTTTPHSTTPDPNSVCFDGWKYFDVTDMCYYHGKESTFYDAEAFCQENHGHLASIHSDAENEFVKNLAYNTSCDRNDFHWMYGATILGGQINDNTNLTDWWTDGSDTDYTQMLCSTGSGANGNTIILSSFIIG</sequence>
<dbReference type="AlphaFoldDB" id="A0AAF3FDN8"/>
<dbReference type="Gene3D" id="3.10.100.10">
    <property type="entry name" value="Mannose-Binding Protein A, subunit A"/>
    <property type="match status" value="2"/>
</dbReference>
<proteinExistence type="predicted"/>
<feature type="chain" id="PRO_5041998137" evidence="2">
    <location>
        <begin position="17"/>
        <end position="277"/>
    </location>
</feature>
<feature type="signal peptide" evidence="2">
    <location>
        <begin position="1"/>
        <end position="16"/>
    </location>
</feature>
<name>A0AAF3FDN8_9BILA</name>
<dbReference type="Proteomes" id="UP000887575">
    <property type="component" value="Unassembled WGS sequence"/>
</dbReference>
<evidence type="ECO:0000313" key="4">
    <source>
        <dbReference type="Proteomes" id="UP000887575"/>
    </source>
</evidence>
<evidence type="ECO:0000259" key="3">
    <source>
        <dbReference type="PROSITE" id="PS50041"/>
    </source>
</evidence>
<dbReference type="PANTHER" id="PTHR22991:SF41">
    <property type="entry name" value="CUB DOMAIN-CONTAINING PROTEIN-RELATED"/>
    <property type="match status" value="1"/>
</dbReference>
<feature type="domain" description="C-type lectin" evidence="3">
    <location>
        <begin position="27"/>
        <end position="140"/>
    </location>
</feature>
<accession>A0AAF3FDN8</accession>